<protein>
    <submittedName>
        <fullName evidence="1">CYIR protein</fullName>
    </submittedName>
</protein>
<dbReference type="InterPro" id="IPR008780">
    <property type="entry name" value="Plasmodium_Vir"/>
</dbReference>
<dbReference type="AlphaFoldDB" id="K6UZX9"/>
<dbReference type="Pfam" id="PF05795">
    <property type="entry name" value="Plasmodium_Vir"/>
    <property type="match status" value="1"/>
</dbReference>
<dbReference type="RefSeq" id="XP_004227767.1">
    <property type="nucleotide sequence ID" value="XM_004227719.1"/>
</dbReference>
<evidence type="ECO:0000313" key="1">
    <source>
        <dbReference type="EMBL" id="GAB69549.1"/>
    </source>
</evidence>
<dbReference type="VEuPathDB" id="PlasmoDB:PCYB_002980"/>
<sequence length="320" mass="37618">MITIALEAAKAASLHKIHEDDFFSELGESSDFDQRCNGIDNNLTSKRREVKGLCIKLIRNLDKLSQGGESERTNYCKYIRYCLYEQIREIHANKSAKLADVIFFNKLILAWTVIKIAKLSNKYNSENIKDVKLNELKNRIFSYIYFKNLEKIKKVSTYENRTDCNNYLTYPEGFKPVHDGYKDKHCVWLIVSSSNGTNYFPCKDRYVMMPCNIELEKCKAINLKTNIIFSGITKFVKFIKNIGYQIFSQYSDYNKCIKCKRIEGYSNHKYTEFIGFNKFNRSSRSRKVNTSSCCKRRTWKIFELPNARKFWVFSSHSIII</sequence>
<evidence type="ECO:0000313" key="2">
    <source>
        <dbReference type="Proteomes" id="UP000006319"/>
    </source>
</evidence>
<reference evidence="1 2" key="1">
    <citation type="journal article" date="2012" name="Nat. Genet.">
        <title>Plasmodium cynomolgi genome sequences provide insight into Plasmodium vivax and the monkey malaria clade.</title>
        <authorList>
            <person name="Tachibana S."/>
            <person name="Sullivan S.A."/>
            <person name="Kawai S."/>
            <person name="Nakamura S."/>
            <person name="Kim H.R."/>
            <person name="Goto N."/>
            <person name="Arisue N."/>
            <person name="Palacpac N.M.Q."/>
            <person name="Honma H."/>
            <person name="Yagi M."/>
            <person name="Tougan T."/>
            <person name="Katakai Y."/>
            <person name="Kaneko O."/>
            <person name="Mita T."/>
            <person name="Kita K."/>
            <person name="Yasutomi Y."/>
            <person name="Sutton P.L."/>
            <person name="Shakhbatyan R."/>
            <person name="Horii T."/>
            <person name="Yasunaga T."/>
            <person name="Barnwell J.W."/>
            <person name="Escalante A.A."/>
            <person name="Carlton J.M."/>
            <person name="Tanabe K."/>
        </authorList>
    </citation>
    <scope>NUCLEOTIDE SEQUENCE [LARGE SCALE GENOMIC DNA]</scope>
    <source>
        <strain evidence="1 2">B</strain>
    </source>
</reference>
<gene>
    <name evidence="1" type="ORF">PCYB_002980</name>
</gene>
<organism evidence="1 2">
    <name type="scientific">Plasmodium cynomolgi (strain B)</name>
    <dbReference type="NCBI Taxonomy" id="1120755"/>
    <lineage>
        <taxon>Eukaryota</taxon>
        <taxon>Sar</taxon>
        <taxon>Alveolata</taxon>
        <taxon>Apicomplexa</taxon>
        <taxon>Aconoidasida</taxon>
        <taxon>Haemosporida</taxon>
        <taxon>Plasmodiidae</taxon>
        <taxon>Plasmodium</taxon>
        <taxon>Plasmodium (Plasmodium)</taxon>
    </lineage>
</organism>
<proteinExistence type="predicted"/>
<accession>K6UZX9</accession>
<name>K6UZX9_PLACD</name>
<dbReference type="PhylomeDB" id="K6UZX9"/>
<dbReference type="GeneID" id="14696091"/>
<keyword evidence="2" id="KW-1185">Reference proteome</keyword>
<dbReference type="OrthoDB" id="387420at2759"/>
<dbReference type="EMBL" id="DF157312">
    <property type="protein sequence ID" value="GAB69549.1"/>
    <property type="molecule type" value="Genomic_DNA"/>
</dbReference>
<dbReference type="KEGG" id="pcy:PCYB_002980"/>
<dbReference type="Proteomes" id="UP000006319">
    <property type="component" value="Unassembled WGS sequence"/>
</dbReference>